<evidence type="ECO:0000313" key="3">
    <source>
        <dbReference type="Proteomes" id="UP000092740"/>
    </source>
</evidence>
<dbReference type="GeneID" id="93298285"/>
<dbReference type="Gene3D" id="3.40.1350.10">
    <property type="match status" value="1"/>
</dbReference>
<evidence type="ECO:0000313" key="2">
    <source>
        <dbReference type="EMBL" id="OBY51730.1"/>
    </source>
</evidence>
<comment type="caution">
    <text evidence="2">The sequence shown here is derived from an EMBL/GenBank/DDBJ whole genome shotgun (WGS) entry which is preliminary data.</text>
</comment>
<evidence type="ECO:0000259" key="1">
    <source>
        <dbReference type="Pfam" id="PF14088"/>
    </source>
</evidence>
<dbReference type="AlphaFoldDB" id="A0AB36E8U9"/>
<gene>
    <name evidence="2" type="ORF">BBB48_05625</name>
</gene>
<dbReference type="GO" id="GO:0003676">
    <property type="term" value="F:nucleic acid binding"/>
    <property type="evidence" value="ECO:0007669"/>
    <property type="project" value="InterPro"/>
</dbReference>
<feature type="domain" description="DUF4268" evidence="1">
    <location>
        <begin position="234"/>
        <end position="368"/>
    </location>
</feature>
<name>A0AB36E8U9_HAEPA</name>
<dbReference type="InterPro" id="IPR011856">
    <property type="entry name" value="tRNA_endonuc-like_dom_sf"/>
</dbReference>
<organism evidence="2 3">
    <name type="scientific">Haemophilus parainfluenzae</name>
    <dbReference type="NCBI Taxonomy" id="729"/>
    <lineage>
        <taxon>Bacteria</taxon>
        <taxon>Pseudomonadati</taxon>
        <taxon>Pseudomonadota</taxon>
        <taxon>Gammaproteobacteria</taxon>
        <taxon>Pasteurellales</taxon>
        <taxon>Pasteurellaceae</taxon>
        <taxon>Haemophilus</taxon>
    </lineage>
</organism>
<dbReference type="EMBL" id="MAQD01000006">
    <property type="protein sequence ID" value="OBY51730.1"/>
    <property type="molecule type" value="Genomic_DNA"/>
</dbReference>
<reference evidence="2 3" key="1">
    <citation type="submission" date="2016-06" db="EMBL/GenBank/DDBJ databases">
        <title>Simultaneous identification of Haemophilus influenzae and Haemophilus haemolyticus using TaqMan real-time PCR.</title>
        <authorList>
            <person name="Price E.P."/>
            <person name="Sarovich D.S."/>
            <person name="Harris T."/>
            <person name="Spargo J.C."/>
            <person name="Nosworthy E."/>
            <person name="Beissbarth J."/>
            <person name="Smith-Vaughan H.C."/>
        </authorList>
    </citation>
    <scope>NUCLEOTIDE SEQUENCE [LARGE SCALE GENOMIC DNA]</scope>
    <source>
        <strain evidence="2 3">ATCC 9796</strain>
    </source>
</reference>
<proteinExistence type="predicted"/>
<sequence length="377" mass="44087">MYVLNEEVKKLVKINETKFSEHGLTERYDLQEWIDSDPTILSKELGEDEDLLIIQKEFNRFDKTKERLDLLAIDKNGNLVIIENKLDDSGKDVTWQALKYVSYCSTLTKNEIISIYQEYLDKKYPGEKYNAEQKLSEHLNNEDANINIGYSQRIILVAREFRPEVTSTVLWLRGNRIDIQCIKVVPYLFGNDVIIDIDKIIPVPEIEEFTIRATIKETEEKDIAIAKNISDSVYSQYWSRLLEYGKSNSLELYSNRTGSSDNWIAAASGIIPGVIYSLVLLKDKIRAELYIDRKSVEENKKIFDLLNEERELIESKFGRELNWERLDDRKASRISVSTSFIRDDYDNWNIAIKWHVENIKKLENAMQESLSKIKNKF</sequence>
<dbReference type="RefSeq" id="WP_005696829.1">
    <property type="nucleotide sequence ID" value="NZ_CP065991.1"/>
</dbReference>
<accession>A0AB36E8U9</accession>
<dbReference type="Proteomes" id="UP000092740">
    <property type="component" value="Unassembled WGS sequence"/>
</dbReference>
<protein>
    <recommendedName>
        <fullName evidence="1">DUF4268 domain-containing protein</fullName>
    </recommendedName>
</protein>
<dbReference type="InterPro" id="IPR025364">
    <property type="entry name" value="DUF4268"/>
</dbReference>
<dbReference type="Pfam" id="PF14088">
    <property type="entry name" value="DUF4268"/>
    <property type="match status" value="1"/>
</dbReference>